<sequence>MSYSSPESISSGDEPTNTNYDVWKGTLRQCLKGIKSVGDFASFTRYTSFTNPALKIEGHPAFPLPLTPGHAELIKAACKQAPFGKGDDTLVDTSVRNTWELEHSQFELLNPEWSAFLVKVGTGSAGGLGLMNISLKPHKLLLYEKGSFFKRHKDTEKEPGMVGTLVVCLPSEHLGGDVHLSFGSDERSFSTAPTSRFDLTALAWYSDVSHEVKELEAGYRLALTYNIVQNGSKKQSAGFFGQQAQQIKKILLEWQRLFPEKNTLIHRLEHKYSEASLSMRNTKGRDGAVCRALHQVASECGVYLLFAQLTRSEKGAEPDYYGYGGDDEEDTYNDMKTLYSYDGKPVGFGGMPDDEEVLDLSKLSEGNPDSEDEGEFTGNEGAESTYRYHNTVAVLVKKKSVHRYMSQVPHYGSSKNSYTENMVQMVADDMAKFMQDQTVNEHARPPVLEVIRKALGSGGSSKAITPIAVYWALTLEDRKLYRSAMAAAAKSGIQDIHNSAIKTACDFIEERFGNNPESIEWDKWVGNVAEADTVASVQRIIQDFTPVFTNNVVRDSFVKWGESKLSDKFKTQASFDIGEHLFFVKTTGEKHDQKEWLMSSLIPALASRGTRALIYGVLRFVFVKRDQVEFAIAKELFEYVLHHAFPRLLLQGADMLPKPAGSGPSNRGPPTRDPPTRDPPPCSGPLKDFVDLVDQCLTLGLVEKRKELLEACCNQLVWTKAEWHPKKVGGDVVPQLLQPIIKTLKEHSIPATQGVKDLFEVILREGLYANVPQNPPKRRGWTHKPRACPNNYGGLGHKCRDCEAMNAFLVAPDQKVWRYQAGKQTRDHLESQLRADSSGSGYGSGYAFGSRAQYFNIKTEKTQRTHTMVVEKTGREFAEAVESWQHIVWALDSRLMPLRDEMVAEMLGDEVYRELVLLENLLAQIPAGTKRPADETATGDRHGVKRVRL</sequence>
<feature type="compositionally biased region" description="Pro residues" evidence="1">
    <location>
        <begin position="671"/>
        <end position="683"/>
    </location>
</feature>
<feature type="region of interest" description="Disordered" evidence="1">
    <location>
        <begin position="362"/>
        <end position="381"/>
    </location>
</feature>
<reference evidence="2 3" key="1">
    <citation type="submission" date="2022-03" db="EMBL/GenBank/DDBJ databases">
        <title>Genome data of Colletotrichum spp.</title>
        <authorList>
            <person name="Utami Y.D."/>
            <person name="Hiruma K."/>
        </authorList>
    </citation>
    <scope>NUCLEOTIDE SEQUENCE [LARGE SCALE GENOMIC DNA]</scope>
    <source>
        <strain evidence="2 3">MAFF 239500</strain>
    </source>
</reference>
<dbReference type="AlphaFoldDB" id="A0AA37L8B7"/>
<feature type="compositionally biased region" description="Basic and acidic residues" evidence="1">
    <location>
        <begin position="931"/>
        <end position="942"/>
    </location>
</feature>
<keyword evidence="3" id="KW-1185">Reference proteome</keyword>
<feature type="region of interest" description="Disordered" evidence="1">
    <location>
        <begin position="656"/>
        <end position="684"/>
    </location>
</feature>
<dbReference type="RefSeq" id="XP_049124869.1">
    <property type="nucleotide sequence ID" value="XM_049268912.1"/>
</dbReference>
<organism evidence="2 3">
    <name type="scientific">Colletotrichum spaethianum</name>
    <dbReference type="NCBI Taxonomy" id="700344"/>
    <lineage>
        <taxon>Eukaryota</taxon>
        <taxon>Fungi</taxon>
        <taxon>Dikarya</taxon>
        <taxon>Ascomycota</taxon>
        <taxon>Pezizomycotina</taxon>
        <taxon>Sordariomycetes</taxon>
        <taxon>Hypocreomycetidae</taxon>
        <taxon>Glomerellales</taxon>
        <taxon>Glomerellaceae</taxon>
        <taxon>Colletotrichum</taxon>
        <taxon>Colletotrichum spaethianum species complex</taxon>
    </lineage>
</organism>
<protein>
    <recommendedName>
        <fullName evidence="4">Prolyl 4-hydroxylase alpha subunit Fe(2+) 2OG dioxygenase domain-containing protein</fullName>
    </recommendedName>
</protein>
<evidence type="ECO:0000313" key="2">
    <source>
        <dbReference type="EMBL" id="GKT42519.1"/>
    </source>
</evidence>
<dbReference type="EMBL" id="BQXU01000005">
    <property type="protein sequence ID" value="GKT42519.1"/>
    <property type="molecule type" value="Genomic_DNA"/>
</dbReference>
<evidence type="ECO:0000256" key="1">
    <source>
        <dbReference type="SAM" id="MobiDB-lite"/>
    </source>
</evidence>
<dbReference type="PANTHER" id="PTHR33099">
    <property type="entry name" value="FE2OG DIOXYGENASE DOMAIN-CONTAINING PROTEIN"/>
    <property type="match status" value="1"/>
</dbReference>
<evidence type="ECO:0008006" key="4">
    <source>
        <dbReference type="Google" id="ProtNLM"/>
    </source>
</evidence>
<gene>
    <name evidence="2" type="ORF">ColSpa_02700</name>
</gene>
<comment type="caution">
    <text evidence="2">The sequence shown here is derived from an EMBL/GenBank/DDBJ whole genome shotgun (WGS) entry which is preliminary data.</text>
</comment>
<evidence type="ECO:0000313" key="3">
    <source>
        <dbReference type="Proteomes" id="UP001055115"/>
    </source>
</evidence>
<dbReference type="GeneID" id="73323502"/>
<accession>A0AA37L8B7</accession>
<dbReference type="PANTHER" id="PTHR33099:SF7">
    <property type="entry name" value="MYND-TYPE DOMAIN-CONTAINING PROTEIN"/>
    <property type="match status" value="1"/>
</dbReference>
<proteinExistence type="predicted"/>
<feature type="region of interest" description="Disordered" evidence="1">
    <location>
        <begin position="929"/>
        <end position="949"/>
    </location>
</feature>
<name>A0AA37L8B7_9PEZI</name>
<dbReference type="Gene3D" id="2.60.120.620">
    <property type="entry name" value="q2cbj1_9rhob like domain"/>
    <property type="match status" value="1"/>
</dbReference>
<dbReference type="Proteomes" id="UP001055115">
    <property type="component" value="Unassembled WGS sequence"/>
</dbReference>